<feature type="compositionally biased region" description="Low complexity" evidence="2">
    <location>
        <begin position="25"/>
        <end position="36"/>
    </location>
</feature>
<dbReference type="PANTHER" id="PTHR11937">
    <property type="entry name" value="ACTIN"/>
    <property type="match status" value="1"/>
</dbReference>
<comment type="similarity">
    <text evidence="1">Belongs to the actin family.</text>
</comment>
<dbReference type="SMART" id="SM00268">
    <property type="entry name" value="ACTIN"/>
    <property type="match status" value="1"/>
</dbReference>
<dbReference type="Gene3D" id="3.30.420.40">
    <property type="match status" value="2"/>
</dbReference>
<dbReference type="InterPro" id="IPR043129">
    <property type="entry name" value="ATPase_NBD"/>
</dbReference>
<proteinExistence type="inferred from homology"/>
<sequence>MSSNVPTTPQGKTSFDPKTPTVARVSSGSVPVQPSPHYVTTRRHSLYGVEDRIIIDAGSRIWKVGFSGEGRPRDVFHADGPNGSPLWDLSRGDPEQERILEVKLETCLRSVFHDSLLTDPKARKVILVEHPLLPLYIKDMMARILFENLQVPSVSFASSHLLSLLAVGRITGLVIDCGHLESVALPIFAARPLFPHLRTTPLAGARLTSHLRALLLLFGTYLPPPTSLSAAANIPAANRSMRVPQEILTDALLEEIKARCCFVGDALGLPSSDTRDGTPADEFSETDIPPQSDSTQSESDFSLAGRESNFSSHRASSEFSIISNPRIPTADNPRGEGHLQALATLYQRHSTATELQMRVVPPVAQQTGTGRGTLIIPGWVRERTTEVLFEGGDVDESSVAEVILDSLLKVSVDLRKTLASSILVVGGTSMLPGFIPRLQQELARAVGPPPTPSRHSTRLDRPDRPPLPPYDPYASLRPLLPYFAILNNPSPPAATTARAVANAGKAPAFSPATMAWVGGSLAGSLKTGGAEVNREQWDMAEANRDGDASGVDVSMDGDRGHIILPDWTRSPLPAGAPSAVASQMTVASPSPRVQVGA</sequence>
<accession>A0AAD7ANN0</accession>
<reference evidence="3" key="1">
    <citation type="submission" date="2023-03" db="EMBL/GenBank/DDBJ databases">
        <title>Massive genome expansion in bonnet fungi (Mycena s.s.) driven by repeated elements and novel gene families across ecological guilds.</title>
        <authorList>
            <consortium name="Lawrence Berkeley National Laboratory"/>
            <person name="Harder C.B."/>
            <person name="Miyauchi S."/>
            <person name="Viragh M."/>
            <person name="Kuo A."/>
            <person name="Thoen E."/>
            <person name="Andreopoulos B."/>
            <person name="Lu D."/>
            <person name="Skrede I."/>
            <person name="Drula E."/>
            <person name="Henrissat B."/>
            <person name="Morin E."/>
            <person name="Kohler A."/>
            <person name="Barry K."/>
            <person name="LaButti K."/>
            <person name="Morin E."/>
            <person name="Salamov A."/>
            <person name="Lipzen A."/>
            <person name="Mereny Z."/>
            <person name="Hegedus B."/>
            <person name="Baldrian P."/>
            <person name="Stursova M."/>
            <person name="Weitz H."/>
            <person name="Taylor A."/>
            <person name="Grigoriev I.V."/>
            <person name="Nagy L.G."/>
            <person name="Martin F."/>
            <person name="Kauserud H."/>
        </authorList>
    </citation>
    <scope>NUCLEOTIDE SEQUENCE</scope>
    <source>
        <strain evidence="3">CBHHK002</strain>
    </source>
</reference>
<evidence type="ECO:0000313" key="4">
    <source>
        <dbReference type="Proteomes" id="UP001218218"/>
    </source>
</evidence>
<evidence type="ECO:0000256" key="2">
    <source>
        <dbReference type="SAM" id="MobiDB-lite"/>
    </source>
</evidence>
<keyword evidence="4" id="KW-1185">Reference proteome</keyword>
<dbReference type="EMBL" id="JARIHO010000003">
    <property type="protein sequence ID" value="KAJ7364227.1"/>
    <property type="molecule type" value="Genomic_DNA"/>
</dbReference>
<evidence type="ECO:0000313" key="3">
    <source>
        <dbReference type="EMBL" id="KAJ7364227.1"/>
    </source>
</evidence>
<gene>
    <name evidence="3" type="ORF">DFH08DRAFT_730776</name>
</gene>
<name>A0AAD7ANN0_9AGAR</name>
<dbReference type="AlphaFoldDB" id="A0AAD7ANN0"/>
<comment type="caution">
    <text evidence="3">The sequence shown here is derived from an EMBL/GenBank/DDBJ whole genome shotgun (WGS) entry which is preliminary data.</text>
</comment>
<dbReference type="Pfam" id="PF00022">
    <property type="entry name" value="Actin"/>
    <property type="match status" value="1"/>
</dbReference>
<feature type="compositionally biased region" description="Polar residues" evidence="2">
    <location>
        <begin position="1"/>
        <end position="13"/>
    </location>
</feature>
<dbReference type="SUPFAM" id="SSF53067">
    <property type="entry name" value="Actin-like ATPase domain"/>
    <property type="match status" value="2"/>
</dbReference>
<feature type="compositionally biased region" description="Polar residues" evidence="2">
    <location>
        <begin position="289"/>
        <end position="300"/>
    </location>
</feature>
<protein>
    <submittedName>
        <fullName evidence="3">Actin-domain-containing protein</fullName>
    </submittedName>
</protein>
<dbReference type="CDD" id="cd10207">
    <property type="entry name" value="ASKHA_NBD_Arp10"/>
    <property type="match status" value="1"/>
</dbReference>
<feature type="region of interest" description="Disordered" evidence="2">
    <location>
        <begin position="445"/>
        <end position="471"/>
    </location>
</feature>
<organism evidence="3 4">
    <name type="scientific">Mycena albidolilacea</name>
    <dbReference type="NCBI Taxonomy" id="1033008"/>
    <lineage>
        <taxon>Eukaryota</taxon>
        <taxon>Fungi</taxon>
        <taxon>Dikarya</taxon>
        <taxon>Basidiomycota</taxon>
        <taxon>Agaricomycotina</taxon>
        <taxon>Agaricomycetes</taxon>
        <taxon>Agaricomycetidae</taxon>
        <taxon>Agaricales</taxon>
        <taxon>Marasmiineae</taxon>
        <taxon>Mycenaceae</taxon>
        <taxon>Mycena</taxon>
    </lineage>
</organism>
<feature type="region of interest" description="Disordered" evidence="2">
    <location>
        <begin position="1"/>
        <end position="37"/>
    </location>
</feature>
<feature type="region of interest" description="Disordered" evidence="2">
    <location>
        <begin position="315"/>
        <end position="334"/>
    </location>
</feature>
<dbReference type="Proteomes" id="UP001218218">
    <property type="component" value="Unassembled WGS sequence"/>
</dbReference>
<dbReference type="InterPro" id="IPR004000">
    <property type="entry name" value="Actin"/>
</dbReference>
<feature type="region of interest" description="Disordered" evidence="2">
    <location>
        <begin position="271"/>
        <end position="307"/>
    </location>
</feature>
<evidence type="ECO:0000256" key="1">
    <source>
        <dbReference type="RuleBase" id="RU000487"/>
    </source>
</evidence>